<dbReference type="Pfam" id="PF13855">
    <property type="entry name" value="LRR_8"/>
    <property type="match status" value="1"/>
</dbReference>
<dbReference type="InterPro" id="IPR024788">
    <property type="entry name" value="Malectin-like_Carb-bd_dom"/>
</dbReference>
<dbReference type="PROSITE" id="PS00108">
    <property type="entry name" value="PROTEIN_KINASE_ST"/>
    <property type="match status" value="1"/>
</dbReference>
<keyword evidence="12 18" id="KW-0067">ATP-binding</keyword>
<keyword evidence="10 18" id="KW-0547">Nucleotide-binding</keyword>
<keyword evidence="5" id="KW-0433">Leucine-rich repeat</keyword>
<evidence type="ECO:0000256" key="5">
    <source>
        <dbReference type="ARBA" id="ARBA00022614"/>
    </source>
</evidence>
<keyword evidence="4" id="KW-0597">Phosphoprotein</keyword>
<keyword evidence="22" id="KW-1185">Reference proteome</keyword>
<dbReference type="FunFam" id="3.80.10.10:FF:000129">
    <property type="entry name" value="Leucine-rich repeat receptor-like kinase"/>
    <property type="match status" value="1"/>
</dbReference>
<dbReference type="PROSITE" id="PS00107">
    <property type="entry name" value="PROTEIN_KINASE_ATP"/>
    <property type="match status" value="1"/>
</dbReference>
<feature type="binding site" evidence="18">
    <location>
        <position position="651"/>
    </location>
    <ligand>
        <name>ATP</name>
        <dbReference type="ChEBI" id="CHEBI:30616"/>
    </ligand>
</feature>
<dbReference type="Gene3D" id="3.80.10.10">
    <property type="entry name" value="Ribonuclease Inhibitor"/>
    <property type="match status" value="1"/>
</dbReference>
<dbReference type="FunFam" id="1.10.510.10:FF:000146">
    <property type="entry name" value="LRR receptor-like serine/threonine-protein kinase IOS1"/>
    <property type="match status" value="1"/>
</dbReference>
<evidence type="ECO:0000256" key="4">
    <source>
        <dbReference type="ARBA" id="ARBA00022553"/>
    </source>
</evidence>
<keyword evidence="11" id="KW-0418">Kinase</keyword>
<keyword evidence="7 19" id="KW-0812">Transmembrane</keyword>
<evidence type="ECO:0000256" key="1">
    <source>
        <dbReference type="ARBA" id="ARBA00004162"/>
    </source>
</evidence>
<evidence type="ECO:0000259" key="20">
    <source>
        <dbReference type="PROSITE" id="PS50011"/>
    </source>
</evidence>
<dbReference type="FunFam" id="3.30.200.20:FF:000394">
    <property type="entry name" value="Leucine-rich repeat receptor-like protein kinase"/>
    <property type="match status" value="1"/>
</dbReference>
<protein>
    <recommendedName>
        <fullName evidence="2">non-specific serine/threonine protein kinase</fullName>
        <ecNumber evidence="2">2.7.11.1</ecNumber>
    </recommendedName>
</protein>
<keyword evidence="15" id="KW-0675">Receptor</keyword>
<keyword evidence="3" id="KW-0723">Serine/threonine-protein kinase</keyword>
<evidence type="ECO:0000256" key="13">
    <source>
        <dbReference type="ARBA" id="ARBA00022989"/>
    </source>
</evidence>
<dbReference type="InterPro" id="IPR017441">
    <property type="entry name" value="Protein_kinase_ATP_BS"/>
</dbReference>
<keyword evidence="13 19" id="KW-1133">Transmembrane helix</keyword>
<dbReference type="InterPro" id="IPR001245">
    <property type="entry name" value="Ser-Thr/Tyr_kinase_cat_dom"/>
</dbReference>
<keyword evidence="9" id="KW-0677">Repeat</keyword>
<keyword evidence="6" id="KW-0808">Transferase</keyword>
<dbReference type="Proteomes" id="UP001497457">
    <property type="component" value="Chromosome 9rd"/>
</dbReference>
<dbReference type="EC" id="2.7.11.1" evidence="2"/>
<comment type="catalytic activity">
    <reaction evidence="16">
        <text>L-threonyl-[protein] + ATP = O-phospho-L-threonyl-[protein] + ADP + H(+)</text>
        <dbReference type="Rhea" id="RHEA:46608"/>
        <dbReference type="Rhea" id="RHEA-COMP:11060"/>
        <dbReference type="Rhea" id="RHEA-COMP:11605"/>
        <dbReference type="ChEBI" id="CHEBI:15378"/>
        <dbReference type="ChEBI" id="CHEBI:30013"/>
        <dbReference type="ChEBI" id="CHEBI:30616"/>
        <dbReference type="ChEBI" id="CHEBI:61977"/>
        <dbReference type="ChEBI" id="CHEBI:456216"/>
        <dbReference type="EC" id="2.7.11.1"/>
    </reaction>
</comment>
<dbReference type="GO" id="GO:0005524">
    <property type="term" value="F:ATP binding"/>
    <property type="evidence" value="ECO:0007669"/>
    <property type="project" value="UniProtKB-UniRule"/>
</dbReference>
<dbReference type="GO" id="GO:0005886">
    <property type="term" value="C:plasma membrane"/>
    <property type="evidence" value="ECO:0007669"/>
    <property type="project" value="UniProtKB-SubCell"/>
</dbReference>
<evidence type="ECO:0000256" key="8">
    <source>
        <dbReference type="ARBA" id="ARBA00022729"/>
    </source>
</evidence>
<feature type="transmembrane region" description="Helical" evidence="19">
    <location>
        <begin position="557"/>
        <end position="580"/>
    </location>
</feature>
<dbReference type="SUPFAM" id="SSF56112">
    <property type="entry name" value="Protein kinase-like (PK-like)"/>
    <property type="match status" value="1"/>
</dbReference>
<evidence type="ECO:0000256" key="2">
    <source>
        <dbReference type="ARBA" id="ARBA00012513"/>
    </source>
</evidence>
<evidence type="ECO:0000256" key="14">
    <source>
        <dbReference type="ARBA" id="ARBA00023136"/>
    </source>
</evidence>
<evidence type="ECO:0000256" key="10">
    <source>
        <dbReference type="ARBA" id="ARBA00022741"/>
    </source>
</evidence>
<dbReference type="Gene3D" id="1.10.510.10">
    <property type="entry name" value="Transferase(Phosphotransferase) domain 1"/>
    <property type="match status" value="1"/>
</dbReference>
<dbReference type="GO" id="GO:0004674">
    <property type="term" value="F:protein serine/threonine kinase activity"/>
    <property type="evidence" value="ECO:0007669"/>
    <property type="project" value="UniProtKB-KW"/>
</dbReference>
<dbReference type="SUPFAM" id="SSF52058">
    <property type="entry name" value="L domain-like"/>
    <property type="match status" value="1"/>
</dbReference>
<dbReference type="PANTHER" id="PTHR45631:SF208">
    <property type="entry name" value="PROTEIN KINASE DOMAIN-CONTAINING PROTEIN"/>
    <property type="match status" value="1"/>
</dbReference>
<evidence type="ECO:0000256" key="9">
    <source>
        <dbReference type="ARBA" id="ARBA00022737"/>
    </source>
</evidence>
<dbReference type="PROSITE" id="PS50011">
    <property type="entry name" value="PROTEIN_KINASE_DOM"/>
    <property type="match status" value="1"/>
</dbReference>
<gene>
    <name evidence="21" type="ORF">URODEC1_LOCUS116338</name>
</gene>
<dbReference type="SMART" id="SM00220">
    <property type="entry name" value="S_TKc"/>
    <property type="match status" value="1"/>
</dbReference>
<evidence type="ECO:0000256" key="19">
    <source>
        <dbReference type="SAM" id="Phobius"/>
    </source>
</evidence>
<keyword evidence="8" id="KW-0732">Signal</keyword>
<evidence type="ECO:0000256" key="15">
    <source>
        <dbReference type="ARBA" id="ARBA00023170"/>
    </source>
</evidence>
<dbReference type="InterPro" id="IPR032675">
    <property type="entry name" value="LRR_dom_sf"/>
</dbReference>
<reference evidence="21" key="1">
    <citation type="submission" date="2024-10" db="EMBL/GenBank/DDBJ databases">
        <authorList>
            <person name="Ryan C."/>
        </authorList>
    </citation>
    <scope>NUCLEOTIDE SEQUENCE [LARGE SCALE GENOMIC DNA]</scope>
</reference>
<evidence type="ECO:0000256" key="7">
    <source>
        <dbReference type="ARBA" id="ARBA00022692"/>
    </source>
</evidence>
<name>A0ABC9GJC3_9POAL</name>
<evidence type="ECO:0000256" key="12">
    <source>
        <dbReference type="ARBA" id="ARBA00022840"/>
    </source>
</evidence>
<evidence type="ECO:0000256" key="17">
    <source>
        <dbReference type="ARBA" id="ARBA00048679"/>
    </source>
</evidence>
<dbReference type="PANTHER" id="PTHR45631">
    <property type="entry name" value="OS07G0107800 PROTEIN-RELATED"/>
    <property type="match status" value="1"/>
</dbReference>
<dbReference type="EMBL" id="OZ075119">
    <property type="protein sequence ID" value="CAL5095308.1"/>
    <property type="molecule type" value="Genomic_DNA"/>
</dbReference>
<comment type="subcellular location">
    <subcellularLocation>
        <location evidence="1">Cell membrane</location>
        <topology evidence="1">Single-pass membrane protein</topology>
    </subcellularLocation>
</comment>
<evidence type="ECO:0000313" key="22">
    <source>
        <dbReference type="Proteomes" id="UP001497457"/>
    </source>
</evidence>
<dbReference type="CDD" id="cd14066">
    <property type="entry name" value="STKc_IRAK"/>
    <property type="match status" value="1"/>
</dbReference>
<evidence type="ECO:0000256" key="16">
    <source>
        <dbReference type="ARBA" id="ARBA00047899"/>
    </source>
</evidence>
<proteinExistence type="predicted"/>
<evidence type="ECO:0000256" key="18">
    <source>
        <dbReference type="PROSITE-ProRule" id="PRU10141"/>
    </source>
</evidence>
<organism evidence="21 22">
    <name type="scientific">Urochloa decumbens</name>
    <dbReference type="NCBI Taxonomy" id="240449"/>
    <lineage>
        <taxon>Eukaryota</taxon>
        <taxon>Viridiplantae</taxon>
        <taxon>Streptophyta</taxon>
        <taxon>Embryophyta</taxon>
        <taxon>Tracheophyta</taxon>
        <taxon>Spermatophyta</taxon>
        <taxon>Magnoliopsida</taxon>
        <taxon>Liliopsida</taxon>
        <taxon>Poales</taxon>
        <taxon>Poaceae</taxon>
        <taxon>PACMAD clade</taxon>
        <taxon>Panicoideae</taxon>
        <taxon>Panicodae</taxon>
        <taxon>Paniceae</taxon>
        <taxon>Melinidinae</taxon>
        <taxon>Urochloa</taxon>
    </lineage>
</organism>
<sequence length="943" mass="103558">MKIQTLYVCIEEKKVQEQRGTVVAMGQSKPSAAAAILLCLAQAAIAGVMQARAQPDSNGFISIDCGFPGTTSYVDDTTTLPYAPDAAFTDAGENYNISAAYVTPRLGRRLHDVRSFLHGARNCYTLGSLTAGEKYLLRANFMYGNYDGLNRPPVFDLYVGVNFWTTVNISGPDAAASREAIVVVPHNFVQVCLINTGSGTPFISGLDLRPLKSSLYPQVNATQGLVMLYRNNIGQTDGTIVRYPDDPHDRIWLPWFDATIWDVVSTTQRVQNYEKDLFEAPSKVMQTAITPRNASKNIKFFWNSSMIQAKGQSSSSGCILITHYSELKLLASSDVREFYIDLNGELWSDAHIRPTYLYSDATYSTEPLRGYTRYSVSINATANSTLPPIINAVEIFSVISTTNVGTDSQDVSAMMAIKAEYQVKKNWMGDPCVAETYAWDGLTCTYAAISSPPRITGVNMSFSGLNGDVSSTFAKLKAVQFMDLSHNNLTGSIPDVLSQLPSLTVLNLTGNQLSGSIPPGLLKKIQDGSLNLIYADNPNLCTNNGDSCPTAKGKSKLAIYIAVPVALAVMIVLLFCLLMLKRRGSVNKPAKPGHLPTCDEHRHSSLQLENRRFTYKDLAMITNNFQRVIGRGGFGYVFEGFLEDDTQVAVKLRSQSSNQGAKEFLTEAQILTRVHHKNLVSMIGYCKDGEYMALVYEYMSEGTLQEHIAGKHLTWRQRLRIALESAQGLEYLHMGCNPPLIHRDVKTTNILLNEKLDAKVADFGLSRAFNHDISAHVSTNTLVGTPGYVDPEYQATMQPSTKSDVYSFGVVLLELITGKLPIMHNPQPTTVIQWTRQHLARGDIEGVLDARMRGNHDVNSVWKATEIALQCTAQASAKRPTMTDVVAQLQECLALEEGHAEDATESLYNGDPSFSDNAHVADQSVDISQRSNGFEIGAGPATR</sequence>
<evidence type="ECO:0000256" key="6">
    <source>
        <dbReference type="ARBA" id="ARBA00022679"/>
    </source>
</evidence>
<keyword evidence="14 19" id="KW-0472">Membrane</keyword>
<dbReference type="AlphaFoldDB" id="A0ABC9GJC3"/>
<comment type="catalytic activity">
    <reaction evidence="17">
        <text>L-seryl-[protein] + ATP = O-phospho-L-seryl-[protein] + ADP + H(+)</text>
        <dbReference type="Rhea" id="RHEA:17989"/>
        <dbReference type="Rhea" id="RHEA-COMP:9863"/>
        <dbReference type="Rhea" id="RHEA-COMP:11604"/>
        <dbReference type="ChEBI" id="CHEBI:15378"/>
        <dbReference type="ChEBI" id="CHEBI:29999"/>
        <dbReference type="ChEBI" id="CHEBI:30616"/>
        <dbReference type="ChEBI" id="CHEBI:83421"/>
        <dbReference type="ChEBI" id="CHEBI:456216"/>
        <dbReference type="EC" id="2.7.11.1"/>
    </reaction>
</comment>
<dbReference type="InterPro" id="IPR011009">
    <property type="entry name" value="Kinase-like_dom_sf"/>
</dbReference>
<dbReference type="Pfam" id="PF07714">
    <property type="entry name" value="PK_Tyr_Ser-Thr"/>
    <property type="match status" value="1"/>
</dbReference>
<feature type="domain" description="Protein kinase" evidence="20">
    <location>
        <begin position="623"/>
        <end position="893"/>
    </location>
</feature>
<evidence type="ECO:0000313" key="21">
    <source>
        <dbReference type="EMBL" id="CAL5095308.1"/>
    </source>
</evidence>
<evidence type="ECO:0000256" key="11">
    <source>
        <dbReference type="ARBA" id="ARBA00022777"/>
    </source>
</evidence>
<evidence type="ECO:0000256" key="3">
    <source>
        <dbReference type="ARBA" id="ARBA00022527"/>
    </source>
</evidence>
<dbReference type="InterPro" id="IPR000719">
    <property type="entry name" value="Prot_kinase_dom"/>
</dbReference>
<dbReference type="Pfam" id="PF12819">
    <property type="entry name" value="Malectin_like"/>
    <property type="match status" value="1"/>
</dbReference>
<dbReference type="InterPro" id="IPR001611">
    <property type="entry name" value="Leu-rich_rpt"/>
</dbReference>
<dbReference type="InterPro" id="IPR008271">
    <property type="entry name" value="Ser/Thr_kinase_AS"/>
</dbReference>
<accession>A0ABC9GJC3</accession>
<dbReference type="Gene3D" id="3.30.200.20">
    <property type="entry name" value="Phosphorylase Kinase, domain 1"/>
    <property type="match status" value="1"/>
</dbReference>